<dbReference type="AlphaFoldDB" id="T0GBY9"/>
<comment type="caution">
    <text evidence="1">The sequence shown here is derived from an EMBL/GenBank/DDBJ whole genome shotgun (WGS) entry which is preliminary data.</text>
</comment>
<proteinExistence type="predicted"/>
<evidence type="ECO:0000313" key="2">
    <source>
        <dbReference type="Proteomes" id="UP000015454"/>
    </source>
</evidence>
<organism evidence="1 2">
    <name type="scientific">Leptospira broomii serovar Hurstbridge str. 5399</name>
    <dbReference type="NCBI Taxonomy" id="1049789"/>
    <lineage>
        <taxon>Bacteria</taxon>
        <taxon>Pseudomonadati</taxon>
        <taxon>Spirochaetota</taxon>
        <taxon>Spirochaetia</taxon>
        <taxon>Leptospirales</taxon>
        <taxon>Leptospiraceae</taxon>
        <taxon>Leptospira</taxon>
    </lineage>
</organism>
<dbReference type="Proteomes" id="UP000015454">
    <property type="component" value="Unassembled WGS sequence"/>
</dbReference>
<name>T0GBY9_9LEPT</name>
<evidence type="ECO:0000313" key="1">
    <source>
        <dbReference type="EMBL" id="EQA44339.1"/>
    </source>
</evidence>
<accession>T0GBY9</accession>
<sequence>MFRRVFKTGELGKKKGRSVRLLPIGALMIRFRPFFES</sequence>
<protein>
    <submittedName>
        <fullName evidence="1">Uncharacterized protein</fullName>
    </submittedName>
</protein>
<dbReference type="EMBL" id="AHMO02000008">
    <property type="protein sequence ID" value="EQA44339.1"/>
    <property type="molecule type" value="Genomic_DNA"/>
</dbReference>
<reference evidence="1" key="1">
    <citation type="submission" date="2013-05" db="EMBL/GenBank/DDBJ databases">
        <authorList>
            <person name="Harkins D.M."/>
            <person name="Durkin A.S."/>
            <person name="Brinkac L.M."/>
            <person name="Haft D.H."/>
            <person name="Selengut J.D."/>
            <person name="Sanka R."/>
            <person name="DePew J."/>
            <person name="Purushe J."/>
            <person name="Hartskeerl R.A."/>
            <person name="Ahmed A."/>
            <person name="van der Linden H."/>
            <person name="Goris M.G.A."/>
            <person name="Vinetz J.M."/>
            <person name="Sutton G.G."/>
            <person name="Nierman W.C."/>
            <person name="Fouts D.E."/>
        </authorList>
    </citation>
    <scope>NUCLEOTIDE SEQUENCE [LARGE SCALE GENOMIC DNA]</scope>
    <source>
        <strain evidence="1">5399</strain>
    </source>
</reference>
<gene>
    <name evidence="1" type="ORF">LEP1GSC050_2530</name>
</gene>
<keyword evidence="2" id="KW-1185">Reference proteome</keyword>